<dbReference type="AlphaFoldDB" id="A0A8T1PIN1"/>
<proteinExistence type="predicted"/>
<dbReference type="PANTHER" id="PTHR27002:SF679">
    <property type="entry name" value="CYSTEINE-RICH RECEPTOR-LIKE PROTEIN KINASE 10 ISOFORM X1"/>
    <property type="match status" value="1"/>
</dbReference>
<dbReference type="GO" id="GO:0005886">
    <property type="term" value="C:plasma membrane"/>
    <property type="evidence" value="ECO:0007669"/>
    <property type="project" value="TreeGrafter"/>
</dbReference>
<evidence type="ECO:0000256" key="5">
    <source>
        <dbReference type="ARBA" id="ARBA00022840"/>
    </source>
</evidence>
<keyword evidence="3" id="KW-0547">Nucleotide-binding</keyword>
<evidence type="ECO:0000256" key="1">
    <source>
        <dbReference type="ARBA" id="ARBA00022527"/>
    </source>
</evidence>
<sequence length="176" mass="19757">WVHVALKYAMEGIYSIKSDVFSFGILIIEIVTGRRNAGFHRTKRAPSLVAFAWTLWNEGNPILELMDPLLKESHSVDEFLRYLHIGLLCVQEDANERPTMLSVVVMLKSDSTTTSLGQPQRPAFSVGRFTTDHCETSSPSCDAPRFPFRIGRTSEASGHAIQGYLPPFMTYKMLCS</sequence>
<dbReference type="GO" id="GO:0005524">
    <property type="term" value="F:ATP binding"/>
    <property type="evidence" value="ECO:0007669"/>
    <property type="project" value="UniProtKB-KW"/>
</dbReference>
<keyword evidence="1" id="KW-0723">Serine/threonine-protein kinase</keyword>
<comment type="caution">
    <text evidence="6">The sequence shown here is derived from an EMBL/GenBank/DDBJ whole genome shotgun (WGS) entry which is preliminary data.</text>
</comment>
<keyword evidence="4" id="KW-0418">Kinase</keyword>
<protein>
    <submittedName>
        <fullName evidence="6">Uncharacterized protein</fullName>
    </submittedName>
</protein>
<dbReference type="PANTHER" id="PTHR27002">
    <property type="entry name" value="RECEPTOR-LIKE SERINE/THREONINE-PROTEIN KINASE SD1-8"/>
    <property type="match status" value="1"/>
</dbReference>
<evidence type="ECO:0000313" key="7">
    <source>
        <dbReference type="Proteomes" id="UP000811609"/>
    </source>
</evidence>
<evidence type="ECO:0000256" key="2">
    <source>
        <dbReference type="ARBA" id="ARBA00022679"/>
    </source>
</evidence>
<keyword evidence="2" id="KW-0808">Transferase</keyword>
<dbReference type="EMBL" id="CM031817">
    <property type="protein sequence ID" value="KAG6641593.1"/>
    <property type="molecule type" value="Genomic_DNA"/>
</dbReference>
<gene>
    <name evidence="6" type="ORF">CIPAW_09G085000</name>
</gene>
<dbReference type="Proteomes" id="UP000811609">
    <property type="component" value="Chromosome 9"/>
</dbReference>
<feature type="non-terminal residue" evidence="6">
    <location>
        <position position="1"/>
    </location>
</feature>
<keyword evidence="7" id="KW-1185">Reference proteome</keyword>
<evidence type="ECO:0000313" key="6">
    <source>
        <dbReference type="EMBL" id="KAG6641593.1"/>
    </source>
</evidence>
<evidence type="ECO:0000256" key="4">
    <source>
        <dbReference type="ARBA" id="ARBA00022777"/>
    </source>
</evidence>
<dbReference type="GO" id="GO:0004674">
    <property type="term" value="F:protein serine/threonine kinase activity"/>
    <property type="evidence" value="ECO:0007669"/>
    <property type="project" value="UniProtKB-KW"/>
</dbReference>
<evidence type="ECO:0000256" key="3">
    <source>
        <dbReference type="ARBA" id="ARBA00022741"/>
    </source>
</evidence>
<keyword evidence="5" id="KW-0067">ATP-binding</keyword>
<organism evidence="6 7">
    <name type="scientific">Carya illinoinensis</name>
    <name type="common">Pecan</name>
    <dbReference type="NCBI Taxonomy" id="32201"/>
    <lineage>
        <taxon>Eukaryota</taxon>
        <taxon>Viridiplantae</taxon>
        <taxon>Streptophyta</taxon>
        <taxon>Embryophyta</taxon>
        <taxon>Tracheophyta</taxon>
        <taxon>Spermatophyta</taxon>
        <taxon>Magnoliopsida</taxon>
        <taxon>eudicotyledons</taxon>
        <taxon>Gunneridae</taxon>
        <taxon>Pentapetalae</taxon>
        <taxon>rosids</taxon>
        <taxon>fabids</taxon>
        <taxon>Fagales</taxon>
        <taxon>Juglandaceae</taxon>
        <taxon>Carya</taxon>
    </lineage>
</organism>
<accession>A0A8T1PIN1</accession>
<reference evidence="6" key="1">
    <citation type="submission" date="2020-12" db="EMBL/GenBank/DDBJ databases">
        <title>WGS assembly of Carya illinoinensis cv. Pawnee.</title>
        <authorList>
            <person name="Platts A."/>
            <person name="Shu S."/>
            <person name="Wright S."/>
            <person name="Barry K."/>
            <person name="Edger P."/>
            <person name="Pires J.C."/>
            <person name="Schmutz J."/>
        </authorList>
    </citation>
    <scope>NUCLEOTIDE SEQUENCE</scope>
    <source>
        <tissue evidence="6">Leaf</tissue>
    </source>
</reference>
<name>A0A8T1PIN1_CARIL</name>